<protein>
    <recommendedName>
        <fullName evidence="5">Carboxypeptidase regulatory-like domain-containing protein</fullName>
    </recommendedName>
</protein>
<proteinExistence type="predicted"/>
<organism evidence="3 4">
    <name type="scientific">Pendulispora brunnea</name>
    <dbReference type="NCBI Taxonomy" id="2905690"/>
    <lineage>
        <taxon>Bacteria</taxon>
        <taxon>Pseudomonadati</taxon>
        <taxon>Myxococcota</taxon>
        <taxon>Myxococcia</taxon>
        <taxon>Myxococcales</taxon>
        <taxon>Sorangiineae</taxon>
        <taxon>Pendulisporaceae</taxon>
        <taxon>Pendulispora</taxon>
    </lineage>
</organism>
<feature type="signal peptide" evidence="2">
    <location>
        <begin position="1"/>
        <end position="25"/>
    </location>
</feature>
<sequence length="228" mass="22642">MRLFSKVLGLAGALAAAGLAGWACSAPDPGELGGSDPGKTPGGNKFDAGPGPGSNDSGTGGDTGGNPSPNSAFLEAPAYTATEGDSTVKNTHANPAGENCVRSGCHAPGNGTGPGFIIGGTIYKDRDGLNPVGAGVEVRIRAPNGKAVNTYTDQLGNFRIRADKDPAFAQIPQDSKIGVRAGTATANIQLMNQTINGAGETSGGSCQRSGCHSGGGAPNQPKIWVTVP</sequence>
<name>A0ABZ2KFA9_9BACT</name>
<evidence type="ECO:0000256" key="2">
    <source>
        <dbReference type="SAM" id="SignalP"/>
    </source>
</evidence>
<evidence type="ECO:0008006" key="5">
    <source>
        <dbReference type="Google" id="ProtNLM"/>
    </source>
</evidence>
<evidence type="ECO:0000313" key="4">
    <source>
        <dbReference type="Proteomes" id="UP001379533"/>
    </source>
</evidence>
<evidence type="ECO:0000256" key="1">
    <source>
        <dbReference type="SAM" id="MobiDB-lite"/>
    </source>
</evidence>
<dbReference type="Proteomes" id="UP001379533">
    <property type="component" value="Chromosome"/>
</dbReference>
<feature type="chain" id="PRO_5046567502" description="Carboxypeptidase regulatory-like domain-containing protein" evidence="2">
    <location>
        <begin position="26"/>
        <end position="228"/>
    </location>
</feature>
<dbReference type="EMBL" id="CP089982">
    <property type="protein sequence ID" value="WXA95046.1"/>
    <property type="molecule type" value="Genomic_DNA"/>
</dbReference>
<evidence type="ECO:0000313" key="3">
    <source>
        <dbReference type="EMBL" id="WXA95046.1"/>
    </source>
</evidence>
<reference evidence="3 4" key="1">
    <citation type="submission" date="2021-12" db="EMBL/GenBank/DDBJ databases">
        <title>Discovery of the Pendulisporaceae a myxobacterial family with distinct sporulation behavior and unique specialized metabolism.</title>
        <authorList>
            <person name="Garcia R."/>
            <person name="Popoff A."/>
            <person name="Bader C.D."/>
            <person name="Loehr J."/>
            <person name="Walesch S."/>
            <person name="Walt C."/>
            <person name="Boldt J."/>
            <person name="Bunk B."/>
            <person name="Haeckl F.J.F.P.J."/>
            <person name="Gunesch A.P."/>
            <person name="Birkelbach J."/>
            <person name="Nuebel U."/>
            <person name="Pietschmann T."/>
            <person name="Bach T."/>
            <person name="Mueller R."/>
        </authorList>
    </citation>
    <scope>NUCLEOTIDE SEQUENCE [LARGE SCALE GENOMIC DNA]</scope>
    <source>
        <strain evidence="3 4">MSr12523</strain>
    </source>
</reference>
<keyword evidence="4" id="KW-1185">Reference proteome</keyword>
<feature type="region of interest" description="Disordered" evidence="1">
    <location>
        <begin position="30"/>
        <end position="73"/>
    </location>
</feature>
<feature type="region of interest" description="Disordered" evidence="1">
    <location>
        <begin position="200"/>
        <end position="228"/>
    </location>
</feature>
<dbReference type="RefSeq" id="WP_394845655.1">
    <property type="nucleotide sequence ID" value="NZ_CP089982.1"/>
</dbReference>
<accession>A0ABZ2KFA9</accession>
<gene>
    <name evidence="3" type="ORF">LZC95_52575</name>
</gene>
<keyword evidence="2" id="KW-0732">Signal</keyword>